<proteinExistence type="predicted"/>
<dbReference type="EMBL" id="LAZR01000403">
    <property type="protein sequence ID" value="KKN70429.1"/>
    <property type="molecule type" value="Genomic_DNA"/>
</dbReference>
<accession>A0A0F9SU98</accession>
<keyword evidence="1" id="KW-0812">Transmembrane</keyword>
<comment type="caution">
    <text evidence="2">The sequence shown here is derived from an EMBL/GenBank/DDBJ whole genome shotgun (WGS) entry which is preliminary data.</text>
</comment>
<evidence type="ECO:0000256" key="1">
    <source>
        <dbReference type="SAM" id="Phobius"/>
    </source>
</evidence>
<reference evidence="2" key="1">
    <citation type="journal article" date="2015" name="Nature">
        <title>Complex archaea that bridge the gap between prokaryotes and eukaryotes.</title>
        <authorList>
            <person name="Spang A."/>
            <person name="Saw J.H."/>
            <person name="Jorgensen S.L."/>
            <person name="Zaremba-Niedzwiedzka K."/>
            <person name="Martijn J."/>
            <person name="Lind A.E."/>
            <person name="van Eijk R."/>
            <person name="Schleper C."/>
            <person name="Guy L."/>
            <person name="Ettema T.J."/>
        </authorList>
    </citation>
    <scope>NUCLEOTIDE SEQUENCE</scope>
</reference>
<dbReference type="AlphaFoldDB" id="A0A0F9SU98"/>
<protein>
    <submittedName>
        <fullName evidence="2">Uncharacterized protein</fullName>
    </submittedName>
</protein>
<sequence length="52" mass="5905">MRNLIVEVILYGIIVLGLLAMLGIVKQDWTLNQLAGYLTVLITLVLIIVRRR</sequence>
<keyword evidence="1" id="KW-0472">Membrane</keyword>
<evidence type="ECO:0000313" key="2">
    <source>
        <dbReference type="EMBL" id="KKN70429.1"/>
    </source>
</evidence>
<organism evidence="2">
    <name type="scientific">marine sediment metagenome</name>
    <dbReference type="NCBI Taxonomy" id="412755"/>
    <lineage>
        <taxon>unclassified sequences</taxon>
        <taxon>metagenomes</taxon>
        <taxon>ecological metagenomes</taxon>
    </lineage>
</organism>
<name>A0A0F9SU98_9ZZZZ</name>
<feature type="transmembrane region" description="Helical" evidence="1">
    <location>
        <begin position="31"/>
        <end position="49"/>
    </location>
</feature>
<gene>
    <name evidence="2" type="ORF">LCGC14_0431240</name>
</gene>
<feature type="transmembrane region" description="Helical" evidence="1">
    <location>
        <begin position="5"/>
        <end position="25"/>
    </location>
</feature>
<keyword evidence="1" id="KW-1133">Transmembrane helix</keyword>